<dbReference type="GO" id="GO:0071897">
    <property type="term" value="P:DNA biosynthetic process"/>
    <property type="evidence" value="ECO:0007669"/>
    <property type="project" value="UniProtKB-ARBA"/>
</dbReference>
<organism evidence="2">
    <name type="scientific">Graphocephala atropunctata</name>
    <dbReference type="NCBI Taxonomy" id="36148"/>
    <lineage>
        <taxon>Eukaryota</taxon>
        <taxon>Metazoa</taxon>
        <taxon>Ecdysozoa</taxon>
        <taxon>Arthropoda</taxon>
        <taxon>Hexapoda</taxon>
        <taxon>Insecta</taxon>
        <taxon>Pterygota</taxon>
        <taxon>Neoptera</taxon>
        <taxon>Paraneoptera</taxon>
        <taxon>Hemiptera</taxon>
        <taxon>Auchenorrhyncha</taxon>
        <taxon>Membracoidea</taxon>
        <taxon>Cicadellidae</taxon>
        <taxon>Cicadellinae</taxon>
        <taxon>Cicadellini</taxon>
        <taxon>Graphocephala</taxon>
    </lineage>
</organism>
<protein>
    <recommendedName>
        <fullName evidence="1">Reverse transcriptase domain-containing protein</fullName>
    </recommendedName>
</protein>
<evidence type="ECO:0000259" key="1">
    <source>
        <dbReference type="PROSITE" id="PS50878"/>
    </source>
</evidence>
<dbReference type="AlphaFoldDB" id="A0A1B6LBV2"/>
<reference evidence="2" key="1">
    <citation type="submission" date="2015-11" db="EMBL/GenBank/DDBJ databases">
        <title>De novo transcriptome assembly of four potential Pierce s Disease insect vectors from Arizona vineyards.</title>
        <authorList>
            <person name="Tassone E.E."/>
        </authorList>
    </citation>
    <scope>NUCLEOTIDE SEQUENCE</scope>
</reference>
<name>A0A1B6LBV2_9HEMI</name>
<dbReference type="InterPro" id="IPR000477">
    <property type="entry name" value="RT_dom"/>
</dbReference>
<dbReference type="CDD" id="cd01650">
    <property type="entry name" value="RT_nLTR_like"/>
    <property type="match status" value="1"/>
</dbReference>
<accession>A0A1B6LBV2</accession>
<gene>
    <name evidence="2" type="ORF">g.33172</name>
</gene>
<feature type="domain" description="Reverse transcriptase" evidence="1">
    <location>
        <begin position="221"/>
        <end position="482"/>
    </location>
</feature>
<sequence>MLMKREFLMDAQEFFLNLRRIVVNKIDFFSTLKKRLPKIKKKTCYNEWYTRDLAAMKKRLLFLDSLVKNTDCDRLKKEYVDSKQSYKQSIKKAKLAFNATKIEGSKNKCKTAWQLIKDDINNPSPRLVEVTPDSFNHYFVNSVTLIKESIVKPNIDSVSLIKNNPVRKSTFNFIKVTVSDMTKAIKRLKNSDSVDVFKLSNNIFKLISHTFIIPLTVCINKCLTEGYFPDELKLSRICPVYKKGPKNIPESYRPISIIPVFSKVIEIIVHDQLISYLECNGYLNISQFGFRKGKCTTDAIDALVRQILDSFENKASAQATFCDLSKAFDCVDHKELIAKLNYYGVNGIPLKFFQSYLSNRRQKVSINGNWSNEIEVRTGVPQGSVLGPLLFLVQVNDLPSSVGAKYILYADDTTFLNVHSDFDSLKNLVNSTVEEASTWFRANGFLLNESKTKNIIFSLKQKPLNNPSQNICTTVKFLGIHIDDNLTWNSHIEFISKRLCRVIFLLRRILYCVPEDYVRSLYFAFFQSIIKYGLVIWGNSSNIKDILILQKKAIRVMSKVEPLEHCKPLFIKLKIQTVINLYIYDSVVFTLKNLQSLIFSSDLHGYNTRNKNKIAIEHCRLTKTQHSHLVISQKIFNKLSNLSNKYPEKIFLIKFYDWLLENPFYALSEFLDLPERRICF</sequence>
<dbReference type="PROSITE" id="PS50878">
    <property type="entry name" value="RT_POL"/>
    <property type="match status" value="1"/>
</dbReference>
<dbReference type="Pfam" id="PF00078">
    <property type="entry name" value="RVT_1"/>
    <property type="match status" value="1"/>
</dbReference>
<evidence type="ECO:0000313" key="2">
    <source>
        <dbReference type="EMBL" id="JAT21159.1"/>
    </source>
</evidence>
<proteinExistence type="predicted"/>
<dbReference type="PANTHER" id="PTHR33332">
    <property type="entry name" value="REVERSE TRANSCRIPTASE DOMAIN-CONTAINING PROTEIN"/>
    <property type="match status" value="1"/>
</dbReference>
<dbReference type="SUPFAM" id="SSF56672">
    <property type="entry name" value="DNA/RNA polymerases"/>
    <property type="match status" value="1"/>
</dbReference>
<dbReference type="EMBL" id="GEBQ01018818">
    <property type="protein sequence ID" value="JAT21159.1"/>
    <property type="molecule type" value="Transcribed_RNA"/>
</dbReference>
<dbReference type="InterPro" id="IPR043502">
    <property type="entry name" value="DNA/RNA_pol_sf"/>
</dbReference>